<evidence type="ECO:0000256" key="3">
    <source>
        <dbReference type="ARBA" id="ARBA00022884"/>
    </source>
</evidence>
<dbReference type="Gene3D" id="3.20.20.70">
    <property type="entry name" value="Aldolase class I"/>
    <property type="match status" value="1"/>
</dbReference>
<reference evidence="6" key="2">
    <citation type="submission" date="2011-03" db="EMBL/GenBank/DDBJ databases">
        <title>Comparative genomics and transcriptomics of Neospora caninum and Toxoplasma gondii.</title>
        <authorList>
            <person name="Reid A.J."/>
            <person name="Sohal A."/>
            <person name="Harris D."/>
            <person name="Quail M."/>
            <person name="Sanders M."/>
            <person name="Berriman M."/>
            <person name="Wastling J.M."/>
            <person name="Pain A."/>
        </authorList>
    </citation>
    <scope>NUCLEOTIDE SEQUENCE</scope>
    <source>
        <strain evidence="6">Liverpool</strain>
    </source>
</reference>
<dbReference type="PANTHER" id="PTHR42907:SF1">
    <property type="entry name" value="FMN-LINKED OXIDOREDUCTASES SUPERFAMILY PROTEIN"/>
    <property type="match status" value="1"/>
</dbReference>
<gene>
    <name evidence="7" type="ORF">BN1204_034720</name>
    <name evidence="6" type="ORF">NCLIV_034720</name>
</gene>
<reference evidence="7" key="4">
    <citation type="journal article" date="2015" name="PLoS ONE">
        <title>Comprehensive Evaluation of Toxoplasma gondii VEG and Neospora caninum LIV Genomes with Tachyzoite Stage Transcriptome and Proteome Defines Novel Transcript Features.</title>
        <authorList>
            <person name="Ramaprasad A."/>
            <person name="Mourier T."/>
            <person name="Naeem R."/>
            <person name="Malas T.B."/>
            <person name="Moussa E."/>
            <person name="Panigrahi A."/>
            <person name="Vermont S.J."/>
            <person name="Otto T.D."/>
            <person name="Wastling J."/>
            <person name="Pain A."/>
        </authorList>
    </citation>
    <scope>NUCLEOTIDE SEQUENCE</scope>
    <source>
        <strain evidence="7">Liverpool</strain>
    </source>
</reference>
<keyword evidence="3" id="KW-0694">RNA-binding</keyword>
<dbReference type="InParanoid" id="F0VIX9"/>
<evidence type="ECO:0000313" key="6">
    <source>
        <dbReference type="EMBL" id="CBZ53690.1"/>
    </source>
</evidence>
<feature type="domain" description="DUS-like FMN-binding" evidence="5">
    <location>
        <begin position="212"/>
        <end position="246"/>
    </location>
</feature>
<dbReference type="GO" id="GO:0000049">
    <property type="term" value="F:tRNA binding"/>
    <property type="evidence" value="ECO:0007669"/>
    <property type="project" value="UniProtKB-KW"/>
</dbReference>
<dbReference type="SUPFAM" id="SSF51395">
    <property type="entry name" value="FMN-linked oxidoreductases"/>
    <property type="match status" value="1"/>
</dbReference>
<feature type="domain" description="DUS-like FMN-binding" evidence="5">
    <location>
        <begin position="328"/>
        <end position="429"/>
    </location>
</feature>
<evidence type="ECO:0000256" key="2">
    <source>
        <dbReference type="ARBA" id="ARBA00022857"/>
    </source>
</evidence>
<keyword evidence="1" id="KW-0820">tRNA-binding</keyword>
<keyword evidence="8" id="KW-1185">Reference proteome</keyword>
<feature type="region of interest" description="Disordered" evidence="4">
    <location>
        <begin position="445"/>
        <end position="498"/>
    </location>
</feature>
<dbReference type="EMBL" id="LN714483">
    <property type="protein sequence ID" value="CEL67681.1"/>
    <property type="molecule type" value="Genomic_DNA"/>
</dbReference>
<dbReference type="Proteomes" id="UP000007494">
    <property type="component" value="Chromosome VIII"/>
</dbReference>
<dbReference type="RefSeq" id="XP_003883722.1">
    <property type="nucleotide sequence ID" value="XM_003883673.1"/>
</dbReference>
<dbReference type="OrthoDB" id="333203at2759"/>
<dbReference type="eggNOG" id="KOG2335">
    <property type="taxonomic scope" value="Eukaryota"/>
</dbReference>
<dbReference type="VEuPathDB" id="ToxoDB:NCLIV_034720"/>
<evidence type="ECO:0000256" key="1">
    <source>
        <dbReference type="ARBA" id="ARBA00022555"/>
    </source>
</evidence>
<dbReference type="InterPro" id="IPR004653">
    <property type="entry name" value="DusA"/>
</dbReference>
<dbReference type="OMA" id="FGLILME"/>
<sequence length="654" mass="71887">MNGSVSPRLSMPKAHGETCSPGTRLHFSSCASELQRTAASRWFWKGHCTKKNCFSDSRCNETVSVAASCFRSTRAPSLLGNCGVSSSRRFAADPSWGLLSAAPMMDYTNRHWRHLISLMSRRVTLYTEMVSVPPAPCESSECSQDLPPSIKRKLWEEISSLSTVPNHVVLQVGVGSVASAIAVARAFNSHEFSENRGQCEQGTGTGRQRTFSVNLNCGCPSPRVAKGSFGLILMEDPKRVAEICQVLLDGANSRESQQGRNVADEATGMCAGGDTMNRMAKTDEVLRMDNSAVSVKCRVGIEEDRRFLRSGSNLFSATTFSSSSTCTYEKLASFIATVTEASPVRHFIIHARPGILVGKLSPKENLQIPQRRPEWVYRLCQDFPNVSFTFNGGVKSFHEAEGHLLNTNDKLGGVMVGRDILDRPWYWGSCADAFIAAQDERRSRQCTSSIEDGSEGNRAGPPQDQRRGSVAGRQTVEASVPGEDMKKNVSLKKGRQNEGVSRAEVVEQYACYVEEVEKTQGPGSTAHQQKVGSDRARKHTTDGGRIILSRRASLLKPLLNLFAGEPGSRAFKQRLQAACDSRNSHLAVESRSSVCTRPERERGETQAGEYTRQIVSTKASRIRFPRPEPTGEIIRRALEVFPSDVLEHRQSGET</sequence>
<dbReference type="PANTHER" id="PTHR42907">
    <property type="entry name" value="FMN-LINKED OXIDOREDUCTASES SUPERFAMILY PROTEIN"/>
    <property type="match status" value="1"/>
</dbReference>
<accession>F0VIX9</accession>
<keyword evidence="2" id="KW-0521">NADP</keyword>
<protein>
    <submittedName>
        <fullName evidence="7">tRNA-dihydrouridine synthase A</fullName>
    </submittedName>
</protein>
<dbReference type="AlphaFoldDB" id="F0VIX9"/>
<reference evidence="6" key="1">
    <citation type="submission" date="2011-02" db="EMBL/GenBank/DDBJ databases">
        <authorList>
            <person name="Aslett M."/>
        </authorList>
    </citation>
    <scope>NUCLEOTIDE SEQUENCE</scope>
    <source>
        <strain evidence="6">Liverpool</strain>
    </source>
</reference>
<feature type="region of interest" description="Disordered" evidence="4">
    <location>
        <begin position="518"/>
        <end position="540"/>
    </location>
</feature>
<feature type="domain" description="DUS-like FMN-binding" evidence="5">
    <location>
        <begin position="101"/>
        <end position="184"/>
    </location>
</feature>
<dbReference type="InterPro" id="IPR013785">
    <property type="entry name" value="Aldolase_TIM"/>
</dbReference>
<dbReference type="InterPro" id="IPR035587">
    <property type="entry name" value="DUS-like_FMN-bd"/>
</dbReference>
<evidence type="ECO:0000259" key="5">
    <source>
        <dbReference type="Pfam" id="PF01207"/>
    </source>
</evidence>
<feature type="compositionally biased region" description="Polar residues" evidence="4">
    <location>
        <begin position="521"/>
        <end position="531"/>
    </location>
</feature>
<dbReference type="CDD" id="cd02801">
    <property type="entry name" value="DUS_like_FMN"/>
    <property type="match status" value="1"/>
</dbReference>
<dbReference type="Pfam" id="PF01207">
    <property type="entry name" value="Dus"/>
    <property type="match status" value="3"/>
</dbReference>
<evidence type="ECO:0000313" key="7">
    <source>
        <dbReference type="EMBL" id="CEL67681.1"/>
    </source>
</evidence>
<name>F0VIX9_NEOCL</name>
<evidence type="ECO:0000256" key="4">
    <source>
        <dbReference type="SAM" id="MobiDB-lite"/>
    </source>
</evidence>
<dbReference type="GeneID" id="13441965"/>
<evidence type="ECO:0000313" key="8">
    <source>
        <dbReference type="Proteomes" id="UP000007494"/>
    </source>
</evidence>
<dbReference type="GO" id="GO:0017150">
    <property type="term" value="F:tRNA dihydrouridine synthase activity"/>
    <property type="evidence" value="ECO:0007669"/>
    <property type="project" value="InterPro"/>
</dbReference>
<organism evidence="6 8">
    <name type="scientific">Neospora caninum (strain Liverpool)</name>
    <dbReference type="NCBI Taxonomy" id="572307"/>
    <lineage>
        <taxon>Eukaryota</taxon>
        <taxon>Sar</taxon>
        <taxon>Alveolata</taxon>
        <taxon>Apicomplexa</taxon>
        <taxon>Conoidasida</taxon>
        <taxon>Coccidia</taxon>
        <taxon>Eucoccidiorida</taxon>
        <taxon>Eimeriorina</taxon>
        <taxon>Sarcocystidae</taxon>
        <taxon>Neospora</taxon>
    </lineage>
</organism>
<reference evidence="8" key="3">
    <citation type="journal article" date="2012" name="PLoS Pathog.">
        <title>Comparative genomics of the apicomplexan parasites Toxoplasma gondii and Neospora caninum: Coccidia differing in host range and transmission strategy.</title>
        <authorList>
            <person name="Reid A.J."/>
            <person name="Vermont S.J."/>
            <person name="Cotton J.A."/>
            <person name="Harris D."/>
            <person name="Hill-Cawthorne G.A."/>
            <person name="Konen-Waisman S."/>
            <person name="Latham S.M."/>
            <person name="Mourier T."/>
            <person name="Norton R."/>
            <person name="Quail M.A."/>
            <person name="Sanders M."/>
            <person name="Shanmugam D."/>
            <person name="Sohal A."/>
            <person name="Wasmuth J.D."/>
            <person name="Brunk B."/>
            <person name="Grigg M.E."/>
            <person name="Howard J.C."/>
            <person name="Parkinson J."/>
            <person name="Roos D.S."/>
            <person name="Trees A.J."/>
            <person name="Berriman M."/>
            <person name="Pain A."/>
            <person name="Wastling J.M."/>
        </authorList>
    </citation>
    <scope>NUCLEOTIDE SEQUENCE [LARGE SCALE GENOMIC DNA]</scope>
    <source>
        <strain evidence="8">Liverpool</strain>
    </source>
</reference>
<dbReference type="EMBL" id="FR823390">
    <property type="protein sequence ID" value="CBZ53690.1"/>
    <property type="molecule type" value="Genomic_DNA"/>
</dbReference>
<proteinExistence type="predicted"/>